<accession>A0A0P1IH70</accession>
<dbReference type="PANTHER" id="PTHR34136:SF1">
    <property type="entry name" value="UDP-N-ACETYL-D-MANNOSAMINURONIC ACID TRANSFERASE"/>
    <property type="match status" value="1"/>
</dbReference>
<dbReference type="Pfam" id="PF03808">
    <property type="entry name" value="Glyco_tran_WecG"/>
    <property type="match status" value="1"/>
</dbReference>
<dbReference type="EMBL" id="CYTW01000006">
    <property type="protein sequence ID" value="CUK12490.1"/>
    <property type="molecule type" value="Genomic_DNA"/>
</dbReference>
<dbReference type="Proteomes" id="UP000051870">
    <property type="component" value="Unassembled WGS sequence"/>
</dbReference>
<evidence type="ECO:0000313" key="3">
    <source>
        <dbReference type="EMBL" id="CUK12490.1"/>
    </source>
</evidence>
<dbReference type="STRING" id="1715693.PH7735_03677"/>
<dbReference type="PANTHER" id="PTHR34136">
    <property type="match status" value="1"/>
</dbReference>
<dbReference type="CDD" id="cd06533">
    <property type="entry name" value="Glyco_transf_WecG_TagA"/>
    <property type="match status" value="1"/>
</dbReference>
<evidence type="ECO:0000313" key="4">
    <source>
        <dbReference type="Proteomes" id="UP000051870"/>
    </source>
</evidence>
<gene>
    <name evidence="3" type="primary">tagA</name>
    <name evidence="3" type="ORF">PH7735_03677</name>
</gene>
<keyword evidence="4" id="KW-1185">Reference proteome</keyword>
<keyword evidence="1 3" id="KW-0328">Glycosyltransferase</keyword>
<keyword evidence="2 3" id="KW-0808">Transferase</keyword>
<dbReference type="AlphaFoldDB" id="A0A0P1IH70"/>
<dbReference type="GeneID" id="83882650"/>
<evidence type="ECO:0000256" key="1">
    <source>
        <dbReference type="ARBA" id="ARBA00022676"/>
    </source>
</evidence>
<organism evidence="3 4">
    <name type="scientific">Shimia thalassica</name>
    <dbReference type="NCBI Taxonomy" id="1715693"/>
    <lineage>
        <taxon>Bacteria</taxon>
        <taxon>Pseudomonadati</taxon>
        <taxon>Pseudomonadota</taxon>
        <taxon>Alphaproteobacteria</taxon>
        <taxon>Rhodobacterales</taxon>
        <taxon>Roseobacteraceae</taxon>
    </lineage>
</organism>
<dbReference type="EC" id="2.4.1.187" evidence="3"/>
<name>A0A0P1IH70_9RHOB</name>
<sequence length="252" mass="27145">MHFPSVAGRIRVNVPDHGTLIKSVTERLRSGNGFAVATINLDHLVKLKEDRGFADAYLAQDLVVVDGNPLVWMSHIAKQPVDLMPGSDLVVPLARLAADLEMPIGLIGSTEDALGKAEQALRDTIPALKVACKIAPPMGFDPESPAAEALIQDAEKSGARLCFLALGAPKQELLAARGRSIAPSLGFVSIGAGLDFLAGSQTRAPVWMRNMALEWVWRLIQNPRRLGPRYAQCLAILPTLTTDAFKQRNTPS</sequence>
<dbReference type="RefSeq" id="WP_058312851.1">
    <property type="nucleotide sequence ID" value="NZ_CYTW01000006.1"/>
</dbReference>
<proteinExistence type="predicted"/>
<protein>
    <submittedName>
        <fullName evidence="3">Putative N-acetylmannosaminyltransferase</fullName>
        <ecNumber evidence="3">2.4.1.187</ecNumber>
    </submittedName>
</protein>
<dbReference type="GO" id="GO:0047244">
    <property type="term" value="F:N-acetylglucosaminyldiphosphoundecaprenol N-acetyl-beta-D-mannosaminyltransferase activity"/>
    <property type="evidence" value="ECO:0007669"/>
    <property type="project" value="UniProtKB-EC"/>
</dbReference>
<reference evidence="4" key="1">
    <citation type="submission" date="2015-09" db="EMBL/GenBank/DDBJ databases">
        <authorList>
            <person name="Rodrigo-Torres Lidia"/>
            <person name="Arahal R.David."/>
        </authorList>
    </citation>
    <scope>NUCLEOTIDE SEQUENCE [LARGE SCALE GENOMIC DNA]</scope>
    <source>
        <strain evidence="4">CECT 7735</strain>
    </source>
</reference>
<dbReference type="InterPro" id="IPR004629">
    <property type="entry name" value="WecG_TagA_CpsF"/>
</dbReference>
<dbReference type="NCBIfam" id="TIGR00696">
    <property type="entry name" value="wecG_tagA_cpsF"/>
    <property type="match status" value="1"/>
</dbReference>
<evidence type="ECO:0000256" key="2">
    <source>
        <dbReference type="ARBA" id="ARBA00022679"/>
    </source>
</evidence>